<keyword evidence="2" id="KW-1185">Reference proteome</keyword>
<evidence type="ECO:0000313" key="3">
    <source>
        <dbReference type="RefSeq" id="XP_022292931.1"/>
    </source>
</evidence>
<protein>
    <submittedName>
        <fullName evidence="3">Protein GDAP2 homolog</fullName>
    </submittedName>
</protein>
<dbReference type="InterPro" id="IPR043472">
    <property type="entry name" value="Macro_dom-like"/>
</dbReference>
<dbReference type="PROSITE" id="PS50191">
    <property type="entry name" value="CRAL_TRIO"/>
    <property type="match status" value="1"/>
</dbReference>
<dbReference type="Pfam" id="PF13716">
    <property type="entry name" value="CRAL_TRIO_2"/>
    <property type="match status" value="1"/>
</dbReference>
<evidence type="ECO:0000259" key="1">
    <source>
        <dbReference type="PROSITE" id="PS50191"/>
    </source>
</evidence>
<dbReference type="Gene3D" id="3.40.525.10">
    <property type="entry name" value="CRAL-TRIO lipid binding domain"/>
    <property type="match status" value="1"/>
</dbReference>
<dbReference type="PANTHER" id="PTHR48411:SF1">
    <property type="entry name" value="OS01G0948300 PROTEIN"/>
    <property type="match status" value="1"/>
</dbReference>
<dbReference type="OrthoDB" id="365077at2759"/>
<organism evidence="2 3">
    <name type="scientific">Crassostrea virginica</name>
    <name type="common">Eastern oyster</name>
    <dbReference type="NCBI Taxonomy" id="6565"/>
    <lineage>
        <taxon>Eukaryota</taxon>
        <taxon>Metazoa</taxon>
        <taxon>Spiralia</taxon>
        <taxon>Lophotrochozoa</taxon>
        <taxon>Mollusca</taxon>
        <taxon>Bivalvia</taxon>
        <taxon>Autobranchia</taxon>
        <taxon>Pteriomorphia</taxon>
        <taxon>Ostreida</taxon>
        <taxon>Ostreoidea</taxon>
        <taxon>Ostreidae</taxon>
        <taxon>Crassostrea</taxon>
    </lineage>
</organism>
<dbReference type="RefSeq" id="XP_022292931.1">
    <property type="nucleotide sequence ID" value="XM_022437223.1"/>
</dbReference>
<sequence>MPKNIYVYTFIRCIFTGTLRRFLEKYGEDIETVIFVCNEDTVDAYMKILPLYFPRSSQEEVEAIKLLPEDIGSEDGEPIIPERQIRIMDKPMHASIKCADEMGELEETIDLNKEFGSSTVVEVSRHPFAQMQSNPDEVKMSTMSSYSSAEQKQLENKRRYERLLKRSKTEDLTDIAALKCVYRSGVDRYGGPVIILVGKHFPANAINMEKTLLYLIRVMEPIVELDYIVVYFHTQTTAENQPDMSFLKQVYSILDNKYRKNMKAFYIIHPTWWSKLATWFFTTFTASDIKNKVISMKGVQYLYGTIFPDQLDIPSFVINYDIEINGPRYYEPPSENEAEAL</sequence>
<dbReference type="PANTHER" id="PTHR48411">
    <property type="entry name" value="OS01G0948300 PROTEIN"/>
    <property type="match status" value="1"/>
</dbReference>
<dbReference type="InterPro" id="IPR001251">
    <property type="entry name" value="CRAL-TRIO_dom"/>
</dbReference>
<dbReference type="KEGG" id="cvn:111103761"/>
<proteinExistence type="predicted"/>
<dbReference type="Proteomes" id="UP000694844">
    <property type="component" value="Chromosome 7"/>
</dbReference>
<name>A0A8B8APH2_CRAVI</name>
<dbReference type="SUPFAM" id="SSF52087">
    <property type="entry name" value="CRAL/TRIO domain"/>
    <property type="match status" value="1"/>
</dbReference>
<dbReference type="InterPro" id="IPR036865">
    <property type="entry name" value="CRAL-TRIO_dom_sf"/>
</dbReference>
<reference evidence="3" key="1">
    <citation type="submission" date="2025-08" db="UniProtKB">
        <authorList>
            <consortium name="RefSeq"/>
        </authorList>
    </citation>
    <scope>IDENTIFICATION</scope>
    <source>
        <tissue evidence="3">Whole sample</tissue>
    </source>
</reference>
<dbReference type="CDD" id="cd00170">
    <property type="entry name" value="SEC14"/>
    <property type="match status" value="1"/>
</dbReference>
<dbReference type="SMART" id="SM00516">
    <property type="entry name" value="SEC14"/>
    <property type="match status" value="1"/>
</dbReference>
<evidence type="ECO:0000313" key="2">
    <source>
        <dbReference type="Proteomes" id="UP000694844"/>
    </source>
</evidence>
<dbReference type="Gene3D" id="3.40.220.10">
    <property type="entry name" value="Leucine Aminopeptidase, subunit E, domain 1"/>
    <property type="match status" value="1"/>
</dbReference>
<dbReference type="AlphaFoldDB" id="A0A8B8APH2"/>
<gene>
    <name evidence="3" type="primary">LOC111103761</name>
</gene>
<feature type="domain" description="CRAL-TRIO" evidence="1">
    <location>
        <begin position="171"/>
        <end position="325"/>
    </location>
</feature>
<accession>A0A8B8APH2</accession>
<dbReference type="GeneID" id="111103761"/>